<evidence type="ECO:0000313" key="1">
    <source>
        <dbReference type="EMBL" id="AKC69353.1"/>
    </source>
</evidence>
<dbReference type="AlphaFoldDB" id="A0A0E3U6B4"/>
<evidence type="ECO:0000313" key="2">
    <source>
        <dbReference type="Proteomes" id="UP000035050"/>
    </source>
</evidence>
<dbReference type="HOGENOM" id="CLU_1234043_0_0_4"/>
<dbReference type="Proteomes" id="UP000035050">
    <property type="component" value="Chromosome"/>
</dbReference>
<dbReference type="EMBL" id="CP011253">
    <property type="protein sequence ID" value="AKC69353.1"/>
    <property type="molecule type" value="Genomic_DNA"/>
</dbReference>
<dbReference type="KEGG" id="pox:MB84_07485"/>
<organism evidence="1 2">
    <name type="scientific">Pandoraea oxalativorans</name>
    <dbReference type="NCBI Taxonomy" id="573737"/>
    <lineage>
        <taxon>Bacteria</taxon>
        <taxon>Pseudomonadati</taxon>
        <taxon>Pseudomonadota</taxon>
        <taxon>Betaproteobacteria</taxon>
        <taxon>Burkholderiales</taxon>
        <taxon>Burkholderiaceae</taxon>
        <taxon>Pandoraea</taxon>
    </lineage>
</organism>
<accession>A0A0E3U6B4</accession>
<name>A0A0E3U6B4_9BURK</name>
<protein>
    <submittedName>
        <fullName evidence="1">Uncharacterized protein</fullName>
    </submittedName>
</protein>
<keyword evidence="2" id="KW-1185">Reference proteome</keyword>
<gene>
    <name evidence="1" type="ORF">MB84_07485</name>
</gene>
<reference evidence="1" key="1">
    <citation type="submission" date="2016-06" db="EMBL/GenBank/DDBJ databases">
        <title>Pandoraea oxalativorans DSM 23570 Genome Sequencing.</title>
        <authorList>
            <person name="Ee R."/>
            <person name="Lim Y.-L."/>
            <person name="Yong D."/>
            <person name="Yin W.-F."/>
            <person name="Chan K.-G."/>
        </authorList>
    </citation>
    <scope>NUCLEOTIDE SEQUENCE</scope>
    <source>
        <strain evidence="1">DSM 23570</strain>
    </source>
</reference>
<sequence>MPGEFVEFLAPIYVEMDAHRVPFGSTFILHFVSEDGTGAQETSQLYLGPGPITGMVLPNAWLRPFIGKRATIHYEVEWPDGQRYPGPGIDFLITPFLNPQEVHFEGLADGEALDPEKFPDGILATVRRVPTLEPYHLPIFRFGVVGWKAPSYTTIQAREYRVDGLENGPVSVRIDPDAYSGLYEQGYTEIFTTSLLEVQMIPSPNPNMREFFLIGSFDILPPNR</sequence>
<dbReference type="PATRIC" id="fig|573737.6.peg.2340"/>
<proteinExistence type="predicted"/>